<keyword evidence="6" id="KW-0479">Metal-binding</keyword>
<feature type="transmembrane region" description="Helical" evidence="8">
    <location>
        <begin position="114"/>
        <end position="136"/>
    </location>
</feature>
<feature type="transmembrane region" description="Helical" evidence="8">
    <location>
        <begin position="286"/>
        <end position="303"/>
    </location>
</feature>
<proteinExistence type="inferred from homology"/>
<evidence type="ECO:0000313" key="10">
    <source>
        <dbReference type="Proteomes" id="UP000697127"/>
    </source>
</evidence>
<feature type="region of interest" description="Disordered" evidence="7">
    <location>
        <begin position="1"/>
        <end position="24"/>
    </location>
</feature>
<dbReference type="OrthoDB" id="529367at2759"/>
<comment type="caution">
    <text evidence="9">The sequence shown here is derived from an EMBL/GenBank/DDBJ whole genome shotgun (WGS) entry which is preliminary data.</text>
</comment>
<dbReference type="PANTHER" id="PTHR20855:SF52">
    <property type="entry name" value="ADIPONECTIN RECEPTOR PROTEIN"/>
    <property type="match status" value="1"/>
</dbReference>
<dbReference type="AlphaFoldDB" id="A0A9P6WHA7"/>
<protein>
    <submittedName>
        <fullName evidence="9">Minc metabolism membrane protein</fullName>
    </submittedName>
</protein>
<sequence length="356" mass="40908">MLSNSTSSGYTQNNNNFTHSKSNSITYVEEESSKNTITGGLKFRNHNHHNHHNHKKPHRNLVDYHDLPQWQKDNDFITKGYVRETNNLWHCFDTMFFFNNETINIFSHMLPGTILPILMIIFIPYFIIHENFISFIPPWLVHLPAFSNTNNTDYNIFNLFFAGFIICLSCSATFHMLKVHSHKVASMGSRLDYAGILLLIATSLIGIIHYSFIDQPILKKFFINIVSIIGIIALLITWHPDFRTSSWRPIRTSTFVIFAFSGLFPICYGFYIFSFKEAINRAGLKYVGYEALAYLTGALIYAFRLPERLSPTTFDMIGNSHQIFHCLVVIGAYSHFRALVHSYIVAKSITLGGQLL</sequence>
<dbReference type="Pfam" id="PF03006">
    <property type="entry name" value="HlyIII"/>
    <property type="match status" value="1"/>
</dbReference>
<feature type="transmembrane region" description="Helical" evidence="8">
    <location>
        <begin position="221"/>
        <end position="238"/>
    </location>
</feature>
<feature type="binding site" evidence="6">
    <location>
        <position position="325"/>
    </location>
    <ligand>
        <name>Zn(2+)</name>
        <dbReference type="ChEBI" id="CHEBI:29105"/>
    </ligand>
</feature>
<keyword evidence="10" id="KW-1185">Reference proteome</keyword>
<comment type="subcellular location">
    <subcellularLocation>
        <location evidence="1">Membrane</location>
        <topology evidence="1">Multi-pass membrane protein</topology>
    </subcellularLocation>
</comment>
<dbReference type="GO" id="GO:0038023">
    <property type="term" value="F:signaling receptor activity"/>
    <property type="evidence" value="ECO:0007669"/>
    <property type="project" value="TreeGrafter"/>
</dbReference>
<evidence type="ECO:0000256" key="5">
    <source>
        <dbReference type="ARBA" id="ARBA00023136"/>
    </source>
</evidence>
<evidence type="ECO:0000256" key="3">
    <source>
        <dbReference type="ARBA" id="ARBA00022692"/>
    </source>
</evidence>
<keyword evidence="3 8" id="KW-0812">Transmembrane</keyword>
<dbReference type="GO" id="GO:0016020">
    <property type="term" value="C:membrane"/>
    <property type="evidence" value="ECO:0007669"/>
    <property type="project" value="UniProtKB-SubCell"/>
</dbReference>
<dbReference type="GO" id="GO:0006882">
    <property type="term" value="P:intracellular zinc ion homeostasis"/>
    <property type="evidence" value="ECO:0007669"/>
    <property type="project" value="TreeGrafter"/>
</dbReference>
<name>A0A9P6WHA7_9ASCO</name>
<dbReference type="GO" id="GO:0046872">
    <property type="term" value="F:metal ion binding"/>
    <property type="evidence" value="ECO:0007669"/>
    <property type="project" value="UniProtKB-KW"/>
</dbReference>
<evidence type="ECO:0000256" key="2">
    <source>
        <dbReference type="ARBA" id="ARBA00007018"/>
    </source>
</evidence>
<gene>
    <name evidence="9" type="primary">IZH1</name>
    <name evidence="9" type="ORF">C6P40_003264</name>
</gene>
<evidence type="ECO:0000256" key="1">
    <source>
        <dbReference type="ARBA" id="ARBA00004141"/>
    </source>
</evidence>
<feature type="binding site" evidence="6">
    <location>
        <position position="175"/>
    </location>
    <ligand>
        <name>Zn(2+)</name>
        <dbReference type="ChEBI" id="CHEBI:29105"/>
    </ligand>
</feature>
<dbReference type="PANTHER" id="PTHR20855">
    <property type="entry name" value="ADIPOR/PROGESTIN RECEPTOR-RELATED"/>
    <property type="match status" value="1"/>
</dbReference>
<keyword evidence="4 8" id="KW-1133">Transmembrane helix</keyword>
<dbReference type="InterPro" id="IPR004254">
    <property type="entry name" value="AdipoR/HlyIII-related"/>
</dbReference>
<comment type="similarity">
    <text evidence="2">Belongs to the ADIPOR family.</text>
</comment>
<feature type="transmembrane region" description="Helical" evidence="8">
    <location>
        <begin position="191"/>
        <end position="209"/>
    </location>
</feature>
<reference evidence="9" key="1">
    <citation type="submission" date="2020-11" db="EMBL/GenBank/DDBJ databases">
        <title>Kefir isolates.</title>
        <authorList>
            <person name="Marcisauskas S."/>
            <person name="Kim Y."/>
            <person name="Blasche S."/>
        </authorList>
    </citation>
    <scope>NUCLEOTIDE SEQUENCE</scope>
    <source>
        <strain evidence="9">Olga-1</strain>
    </source>
</reference>
<evidence type="ECO:0000313" key="9">
    <source>
        <dbReference type="EMBL" id="KAG0686861.1"/>
    </source>
</evidence>
<dbReference type="Proteomes" id="UP000697127">
    <property type="component" value="Unassembled WGS sequence"/>
</dbReference>
<accession>A0A9P6WHA7</accession>
<dbReference type="EMBL" id="PUHW01000361">
    <property type="protein sequence ID" value="KAG0686861.1"/>
    <property type="molecule type" value="Genomic_DNA"/>
</dbReference>
<feature type="binding site" evidence="6">
    <location>
        <position position="321"/>
    </location>
    <ligand>
        <name>Zn(2+)</name>
        <dbReference type="ChEBI" id="CHEBI:29105"/>
    </ligand>
</feature>
<feature type="transmembrane region" description="Helical" evidence="8">
    <location>
        <begin position="156"/>
        <end position="179"/>
    </location>
</feature>
<feature type="transmembrane region" description="Helical" evidence="8">
    <location>
        <begin position="323"/>
        <end position="346"/>
    </location>
</feature>
<keyword evidence="5 8" id="KW-0472">Membrane</keyword>
<evidence type="ECO:0000256" key="8">
    <source>
        <dbReference type="SAM" id="Phobius"/>
    </source>
</evidence>
<evidence type="ECO:0000256" key="7">
    <source>
        <dbReference type="SAM" id="MobiDB-lite"/>
    </source>
</evidence>
<organism evidence="9 10">
    <name type="scientific">Pichia californica</name>
    <dbReference type="NCBI Taxonomy" id="460514"/>
    <lineage>
        <taxon>Eukaryota</taxon>
        <taxon>Fungi</taxon>
        <taxon>Dikarya</taxon>
        <taxon>Ascomycota</taxon>
        <taxon>Saccharomycotina</taxon>
        <taxon>Pichiomycetes</taxon>
        <taxon>Pichiales</taxon>
        <taxon>Pichiaceae</taxon>
        <taxon>Pichia</taxon>
    </lineage>
</organism>
<feature type="transmembrane region" description="Helical" evidence="8">
    <location>
        <begin position="250"/>
        <end position="274"/>
    </location>
</feature>
<evidence type="ECO:0000256" key="6">
    <source>
        <dbReference type="PIRSR" id="PIRSR604254-1"/>
    </source>
</evidence>
<keyword evidence="6" id="KW-0862">Zinc</keyword>
<evidence type="ECO:0000256" key="4">
    <source>
        <dbReference type="ARBA" id="ARBA00022989"/>
    </source>
</evidence>